<reference evidence="1" key="2">
    <citation type="submission" date="2013-04" db="UniProtKB">
        <authorList>
            <consortium name="EnsemblPlants"/>
        </authorList>
    </citation>
    <scope>IDENTIFICATION</scope>
</reference>
<dbReference type="AlphaFoldDB" id="J3MER9"/>
<dbReference type="EnsemblPlants" id="OB06G25130.1">
    <property type="protein sequence ID" value="OB06G25130.1"/>
    <property type="gene ID" value="OB06G25130"/>
</dbReference>
<proteinExistence type="predicted"/>
<dbReference type="HOGENOM" id="CLU_2577693_0_0_1"/>
<dbReference type="Proteomes" id="UP000006038">
    <property type="component" value="Chromosome 6"/>
</dbReference>
<protein>
    <submittedName>
        <fullName evidence="1">Uncharacterized protein</fullName>
    </submittedName>
</protein>
<keyword evidence="2" id="KW-1185">Reference proteome</keyword>
<evidence type="ECO:0000313" key="1">
    <source>
        <dbReference type="EnsemblPlants" id="OB06G25130.1"/>
    </source>
</evidence>
<evidence type="ECO:0000313" key="2">
    <source>
        <dbReference type="Proteomes" id="UP000006038"/>
    </source>
</evidence>
<organism evidence="1">
    <name type="scientific">Oryza brachyantha</name>
    <name type="common">malo sina</name>
    <dbReference type="NCBI Taxonomy" id="4533"/>
    <lineage>
        <taxon>Eukaryota</taxon>
        <taxon>Viridiplantae</taxon>
        <taxon>Streptophyta</taxon>
        <taxon>Embryophyta</taxon>
        <taxon>Tracheophyta</taxon>
        <taxon>Spermatophyta</taxon>
        <taxon>Magnoliopsida</taxon>
        <taxon>Liliopsida</taxon>
        <taxon>Poales</taxon>
        <taxon>Poaceae</taxon>
        <taxon>BOP clade</taxon>
        <taxon>Oryzoideae</taxon>
        <taxon>Oryzeae</taxon>
        <taxon>Oryzinae</taxon>
        <taxon>Oryza</taxon>
    </lineage>
</organism>
<accession>J3MER9</accession>
<name>J3MER9_ORYBR</name>
<sequence>MAFLLFSLPITDMPSLIRSACWCFAIRTTIANSEERSASCFFAYSMLSQASYNTLTSLCRLSTLLYQVRGILIPSYPNASS</sequence>
<dbReference type="Gramene" id="OB06G25130.1">
    <property type="protein sequence ID" value="OB06G25130.1"/>
    <property type="gene ID" value="OB06G25130"/>
</dbReference>
<reference evidence="1" key="1">
    <citation type="journal article" date="2013" name="Nat. Commun.">
        <title>Whole-genome sequencing of Oryza brachyantha reveals mechanisms underlying Oryza genome evolution.</title>
        <authorList>
            <person name="Chen J."/>
            <person name="Huang Q."/>
            <person name="Gao D."/>
            <person name="Wang J."/>
            <person name="Lang Y."/>
            <person name="Liu T."/>
            <person name="Li B."/>
            <person name="Bai Z."/>
            <person name="Luis Goicoechea J."/>
            <person name="Liang C."/>
            <person name="Chen C."/>
            <person name="Zhang W."/>
            <person name="Sun S."/>
            <person name="Liao Y."/>
            <person name="Zhang X."/>
            <person name="Yang L."/>
            <person name="Song C."/>
            <person name="Wang M."/>
            <person name="Shi J."/>
            <person name="Liu G."/>
            <person name="Liu J."/>
            <person name="Zhou H."/>
            <person name="Zhou W."/>
            <person name="Yu Q."/>
            <person name="An N."/>
            <person name="Chen Y."/>
            <person name="Cai Q."/>
            <person name="Wang B."/>
            <person name="Liu B."/>
            <person name="Min J."/>
            <person name="Huang Y."/>
            <person name="Wu H."/>
            <person name="Li Z."/>
            <person name="Zhang Y."/>
            <person name="Yin Y."/>
            <person name="Song W."/>
            <person name="Jiang J."/>
            <person name="Jackson S.A."/>
            <person name="Wing R.A."/>
            <person name="Wang J."/>
            <person name="Chen M."/>
        </authorList>
    </citation>
    <scope>NUCLEOTIDE SEQUENCE [LARGE SCALE GENOMIC DNA]</scope>
    <source>
        <strain evidence="1">cv. IRGC 101232</strain>
    </source>
</reference>